<evidence type="ECO:0000313" key="3">
    <source>
        <dbReference type="Proteomes" id="UP001318040"/>
    </source>
</evidence>
<dbReference type="RefSeq" id="XP_032809644.1">
    <property type="nucleotide sequence ID" value="XM_032953753.1"/>
</dbReference>
<feature type="compositionally biased region" description="Gly residues" evidence="1">
    <location>
        <begin position="222"/>
        <end position="241"/>
    </location>
</feature>
<evidence type="ECO:0000313" key="4">
    <source>
        <dbReference type="RefSeq" id="XP_032809644.1"/>
    </source>
</evidence>
<dbReference type="Pfam" id="PF16087">
    <property type="entry name" value="DUF4817"/>
    <property type="match status" value="1"/>
</dbReference>
<name>A0AAJ7WTJ1_PETMA</name>
<feature type="region of interest" description="Disordered" evidence="1">
    <location>
        <begin position="120"/>
        <end position="256"/>
    </location>
</feature>
<gene>
    <name evidence="4" type="primary">LOC116942146</name>
</gene>
<accession>A0AAJ7WTJ1</accession>
<keyword evidence="3" id="KW-1185">Reference proteome</keyword>
<reference evidence="4" key="1">
    <citation type="submission" date="2025-08" db="UniProtKB">
        <authorList>
            <consortium name="RefSeq"/>
        </authorList>
    </citation>
    <scope>IDENTIFICATION</scope>
    <source>
        <tissue evidence="4">Sperm</tissue>
    </source>
</reference>
<dbReference type="InterPro" id="IPR032135">
    <property type="entry name" value="DUF4817"/>
</dbReference>
<dbReference type="KEGG" id="pmrn:116942146"/>
<dbReference type="AlphaFoldDB" id="A0AAJ7WTJ1"/>
<sequence>MTFLSVAERVFCVRAYYEGGRSLKAARRAFAVRYSARRPPSAKTVWKVVRKFEAHGSVCDRRAGRSGRPPMAATPGEERRGTPLLPGPRRAVAEAAEQLGVSLSSAYRLSRRLCEEGSGMLEREEELAPRESPERRSAPGQQRTEQQEQQQQEEEQQQQVEQQEEELMEQPPPSPCREPAPGGAAEAAGAPRYSVDGPGQGARPSECEEEEGVGPWEVVRMVGGGNPGGTGSQGRGSGRVGTGRRGRSAILLSSCP</sequence>
<evidence type="ECO:0000259" key="2">
    <source>
        <dbReference type="Pfam" id="PF16087"/>
    </source>
</evidence>
<feature type="compositionally biased region" description="Low complexity" evidence="1">
    <location>
        <begin position="179"/>
        <end position="191"/>
    </location>
</feature>
<proteinExistence type="predicted"/>
<evidence type="ECO:0000256" key="1">
    <source>
        <dbReference type="SAM" id="MobiDB-lite"/>
    </source>
</evidence>
<feature type="compositionally biased region" description="Low complexity" evidence="1">
    <location>
        <begin position="141"/>
        <end position="150"/>
    </location>
</feature>
<feature type="compositionally biased region" description="Acidic residues" evidence="1">
    <location>
        <begin position="151"/>
        <end position="168"/>
    </location>
</feature>
<feature type="compositionally biased region" description="Basic and acidic residues" evidence="1">
    <location>
        <begin position="126"/>
        <end position="137"/>
    </location>
</feature>
<feature type="region of interest" description="Disordered" evidence="1">
    <location>
        <begin position="60"/>
        <end position="86"/>
    </location>
</feature>
<protein>
    <submittedName>
        <fullName evidence="4">Ataxin-2-like</fullName>
    </submittedName>
</protein>
<dbReference type="Proteomes" id="UP001318040">
    <property type="component" value="Chromosome 13"/>
</dbReference>
<feature type="domain" description="DUF4817" evidence="2">
    <location>
        <begin position="5"/>
        <end position="58"/>
    </location>
</feature>
<organism evidence="3 4">
    <name type="scientific">Petromyzon marinus</name>
    <name type="common">Sea lamprey</name>
    <dbReference type="NCBI Taxonomy" id="7757"/>
    <lineage>
        <taxon>Eukaryota</taxon>
        <taxon>Metazoa</taxon>
        <taxon>Chordata</taxon>
        <taxon>Craniata</taxon>
        <taxon>Vertebrata</taxon>
        <taxon>Cyclostomata</taxon>
        <taxon>Hyperoartia</taxon>
        <taxon>Petromyzontiformes</taxon>
        <taxon>Petromyzontidae</taxon>
        <taxon>Petromyzon</taxon>
    </lineage>
</organism>